<dbReference type="Proteomes" id="UP000663760">
    <property type="component" value="Chromosome 6"/>
</dbReference>
<proteinExistence type="predicted"/>
<feature type="region of interest" description="Disordered" evidence="1">
    <location>
        <begin position="698"/>
        <end position="763"/>
    </location>
</feature>
<feature type="compositionally biased region" description="Basic and acidic residues" evidence="1">
    <location>
        <begin position="1164"/>
        <end position="1229"/>
    </location>
</feature>
<feature type="region of interest" description="Disordered" evidence="1">
    <location>
        <begin position="42"/>
        <end position="106"/>
    </location>
</feature>
<feature type="region of interest" description="Disordered" evidence="1">
    <location>
        <begin position="898"/>
        <end position="919"/>
    </location>
</feature>
<evidence type="ECO:0000313" key="3">
    <source>
        <dbReference type="EMBL" id="CAA7398002.1"/>
    </source>
</evidence>
<dbReference type="EMBL" id="LR746269">
    <property type="protein sequence ID" value="CAA7398002.1"/>
    <property type="molecule type" value="Genomic_DNA"/>
</dbReference>
<evidence type="ECO:0000256" key="2">
    <source>
        <dbReference type="SAM" id="Phobius"/>
    </source>
</evidence>
<feature type="compositionally biased region" description="Low complexity" evidence="1">
    <location>
        <begin position="1272"/>
        <end position="1286"/>
    </location>
</feature>
<feature type="compositionally biased region" description="Basic residues" evidence="1">
    <location>
        <begin position="1230"/>
        <end position="1246"/>
    </location>
</feature>
<feature type="compositionally biased region" description="Basic and acidic residues" evidence="1">
    <location>
        <begin position="1123"/>
        <end position="1139"/>
    </location>
</feature>
<feature type="transmembrane region" description="Helical" evidence="2">
    <location>
        <begin position="1318"/>
        <end position="1338"/>
    </location>
</feature>
<feature type="compositionally biased region" description="Basic and acidic residues" evidence="1">
    <location>
        <begin position="652"/>
        <end position="661"/>
    </location>
</feature>
<dbReference type="PANTHER" id="PTHR48454:SF2">
    <property type="entry name" value="PUTATIVE RNA-BINDING DOMAIN-CONTAINING PROTEIN-RELATED"/>
    <property type="match status" value="1"/>
</dbReference>
<feature type="compositionally biased region" description="Acidic residues" evidence="1">
    <location>
        <begin position="1259"/>
        <end position="1268"/>
    </location>
</feature>
<keyword evidence="4" id="KW-1185">Reference proteome</keyword>
<gene>
    <name evidence="3" type="ORF">SI8410_06008667</name>
</gene>
<reference evidence="3" key="1">
    <citation type="submission" date="2020-02" db="EMBL/GenBank/DDBJ databases">
        <authorList>
            <person name="Scholz U."/>
            <person name="Mascher M."/>
            <person name="Fiebig A."/>
        </authorList>
    </citation>
    <scope>NUCLEOTIDE SEQUENCE</scope>
</reference>
<feature type="region of interest" description="Disordered" evidence="1">
    <location>
        <begin position="473"/>
        <end position="494"/>
    </location>
</feature>
<protein>
    <submittedName>
        <fullName evidence="3">Uncharacterized protein</fullName>
    </submittedName>
</protein>
<sequence length="1347" mass="149346">MTLETSDIKEVCEVSKADSERECVLVSVAREDKMKLGDCNGIACGEGKEVSEPTKDDVDGSYVFVNDESDDSNERDLEMDVKSDYSVDQRPESGPETDDLSERDLDAEGRVQKGISEGQSCLVENVISMPISGEEVEVVSSGDKESCDSNDERGDLILLEVEEEICEKFENGEVTSENEHECKEMNALHIDVENAANDIRRDPSTVDMIEGHKPLEPVTEMQMYEESFVNVSSYCGGFNKDVIVNSKSEDQVDGKSLSAITFDVKDENSKYEVERTDGSARLSLENEKEAVTSTTDDNFPGSTILAAVKDGSGSFPPQTVEMLTTKKEDDVPAAEKSEVVTVKDESAPLPPQSEEVLASNIAEDVPATEQSDALLVAATDESDSLTCQTKEVLVSKAMQNVQAAEQSEIVSLVTGEVDSLPPESKELLASSETGDAPAAEQLAVGVDGCDSRAPESEEFLVSNIVDVIPETEQPENMVAERTKSDSSPLVTEEEMAPSIVIESAPAAEQPIIVVGEGTESQYLVSEKKMVASELEEKILSCMEPELGNEATEILVDTPEGSRTVDDKGSEAIFVNSDENSKGDEQIIIKEFSEPREDISASSLNDTASYTKMEVISNEDRMFPFYSGNAIKSETQITNDLLKSQDSVTSPDVEARWSERVESASPFSDSETKAVTEISTLIFGTSTGTVSYNTDGRKMEYEVESEPSKPGEHVSDSIEESESTNKDDPNRLAGAEEDVTEQTREIQDAPVPTDELGSSSLHRQKVDTKEQQIFIARIPRFSDSKLKMKIEHAQREVDEKTKNRDSIRVQMQNQKAVCTEYWLKIEDARKEERASRDAVTCKRQEIDSIQSILGKLKNAHSIADIDKRIHNLQHRISHETNTLKEEKMLMREISQLKQSRDHLSSSLGSEEELQEALDNQGQMETQIQHLKEELDLLRKKVQHAEGDTKAARSSYEKQHELLRDLQAKFKAADDLRQQAYTNLRDLKKESYLKNQYFYSYKDDLKAVSGYNASKDKQALRSYCIQQVEKIMDMWNNDDEFRRQYVEANTLSTVRRFRTFDGRSLGFDEEPAAFPTAATVQAEEVSTADVQPPAKTDGDVPPAPAGGGGGGERAQKGGSSGEPALTRESKAPKPAAKEVVRGGDGGEEAAETERKKKKKTAEEEELARKAEELARREEELRKEKLAAELRERHRLEQIAKAKDAEERKRRQAEKAQARAEMRAQKEAELREKKKAKKEKKKMKKKKQSKAAPADEEPPRQEEEEEETEGDPAEKPATAATAAAAGGKALRPPVRHTRDFLKLKPLPPPLRNRGKRKLQPWLWAAVAALLVAALFAAGKYISLSKLRRSA</sequence>
<feature type="compositionally biased region" description="Basic and acidic residues" evidence="1">
    <location>
        <begin position="698"/>
        <end position="715"/>
    </location>
</feature>
<evidence type="ECO:0000313" key="4">
    <source>
        <dbReference type="Proteomes" id="UP000663760"/>
    </source>
</evidence>
<feature type="region of interest" description="Disordered" evidence="1">
    <location>
        <begin position="1075"/>
        <end position="1305"/>
    </location>
</feature>
<dbReference type="PANTHER" id="PTHR48454">
    <property type="entry name" value="PUTATIVE RNA-BINDING DOMAIN-CONTAINING PROTEIN-RELATED"/>
    <property type="match status" value="1"/>
</dbReference>
<keyword evidence="2" id="KW-0472">Membrane</keyword>
<evidence type="ECO:0000256" key="1">
    <source>
        <dbReference type="SAM" id="MobiDB-lite"/>
    </source>
</evidence>
<feature type="region of interest" description="Disordered" evidence="1">
    <location>
        <begin position="644"/>
        <end position="668"/>
    </location>
</feature>
<feature type="compositionally biased region" description="Basic and acidic residues" evidence="1">
    <location>
        <begin position="46"/>
        <end position="58"/>
    </location>
</feature>
<organism evidence="3 4">
    <name type="scientific">Spirodela intermedia</name>
    <name type="common">Intermediate duckweed</name>
    <dbReference type="NCBI Taxonomy" id="51605"/>
    <lineage>
        <taxon>Eukaryota</taxon>
        <taxon>Viridiplantae</taxon>
        <taxon>Streptophyta</taxon>
        <taxon>Embryophyta</taxon>
        <taxon>Tracheophyta</taxon>
        <taxon>Spermatophyta</taxon>
        <taxon>Magnoliopsida</taxon>
        <taxon>Liliopsida</taxon>
        <taxon>Araceae</taxon>
        <taxon>Lemnoideae</taxon>
        <taxon>Spirodela</taxon>
    </lineage>
</organism>
<dbReference type="OrthoDB" id="1703439at2759"/>
<name>A0A7I8KKM7_SPIIN</name>
<accession>A0A7I8KKM7</accession>
<feature type="compositionally biased region" description="Basic and acidic residues" evidence="1">
    <location>
        <begin position="72"/>
        <end position="93"/>
    </location>
</feature>
<keyword evidence="2" id="KW-1133">Transmembrane helix</keyword>
<keyword evidence="2" id="KW-0812">Transmembrane</keyword>